<organism evidence="1 2">
    <name type="scientific">Neobacillus novalis</name>
    <dbReference type="NCBI Taxonomy" id="220687"/>
    <lineage>
        <taxon>Bacteria</taxon>
        <taxon>Bacillati</taxon>
        <taxon>Bacillota</taxon>
        <taxon>Bacilli</taxon>
        <taxon>Bacillales</taxon>
        <taxon>Bacillaceae</taxon>
        <taxon>Neobacillus</taxon>
    </lineage>
</organism>
<dbReference type="KEGG" id="nnv:QNH39_03800"/>
<dbReference type="AlphaFoldDB" id="A0AA95SDD1"/>
<dbReference type="Proteomes" id="UP001178288">
    <property type="component" value="Chromosome"/>
</dbReference>
<accession>A0AA95SDD1</accession>
<keyword evidence="2" id="KW-1185">Reference proteome</keyword>
<dbReference type="EMBL" id="CP126114">
    <property type="protein sequence ID" value="WHY86998.1"/>
    <property type="molecule type" value="Genomic_DNA"/>
</dbReference>
<evidence type="ECO:0000313" key="2">
    <source>
        <dbReference type="Proteomes" id="UP001178288"/>
    </source>
</evidence>
<evidence type="ECO:0000313" key="1">
    <source>
        <dbReference type="EMBL" id="WHY86998.1"/>
    </source>
</evidence>
<proteinExistence type="predicted"/>
<dbReference type="PANTHER" id="PTHR40705">
    <property type="entry name" value="TRNA(ILE2) 2-AGMATINYLCYTIDINE SYNTHETASE TIAS"/>
    <property type="match status" value="1"/>
</dbReference>
<name>A0AA95SDD1_9BACI</name>
<dbReference type="Gene3D" id="3.30.70.2200">
    <property type="match status" value="1"/>
</dbReference>
<dbReference type="RefSeq" id="WP_066082790.1">
    <property type="nucleotide sequence ID" value="NZ_CP126114.1"/>
</dbReference>
<protein>
    <submittedName>
        <fullName evidence="1">Uncharacterized protein</fullName>
    </submittedName>
</protein>
<reference evidence="1" key="1">
    <citation type="submission" date="2023-05" db="EMBL/GenBank/DDBJ databases">
        <title>Comparative genomics of Bacillaceae isolates and their secondary metabolite potential.</title>
        <authorList>
            <person name="Song L."/>
            <person name="Nielsen L.J."/>
            <person name="Mohite O."/>
            <person name="Xu X."/>
            <person name="Weber T."/>
            <person name="Kovacs A.T."/>
        </authorList>
    </citation>
    <scope>NUCLEOTIDE SEQUENCE</scope>
    <source>
        <strain evidence="1">XLM17</strain>
    </source>
</reference>
<gene>
    <name evidence="1" type="ORF">QNH39_03800</name>
</gene>
<dbReference type="PANTHER" id="PTHR40705:SF2">
    <property type="entry name" value="DUF1743 DOMAIN-CONTAINING PROTEIN"/>
    <property type="match status" value="1"/>
</dbReference>
<sequence length="248" mass="26886">MKIFLCIDDTDNIDSKGTGSIAGEIAALIETKGWGACQSITRHQLLVHPDVPYTSHNSSMCFTADLHSDHLEETIEAAIKVLETESAEGSDPGLCVFVPERLTQHQHQELINYGLKAKREVLTKAEAYHLAETLSIHLSEHGGTGQGVIGALAGVGLRLSGNDGRFKGNHKLNSSEQVVTVKKILEGTTLDVVRTQAGLVLDDGEEVTLGDKLKSVFLNHQSALLVESVEVDGRYKWQPCSGSTLKQY</sequence>